<feature type="region of interest" description="Disordered" evidence="1">
    <location>
        <begin position="126"/>
        <end position="160"/>
    </location>
</feature>
<organism evidence="3 4">
    <name type="scientific">Acanthosepion pharaonis</name>
    <name type="common">Pharaoh cuttlefish</name>
    <name type="synonym">Sepia pharaonis</name>
    <dbReference type="NCBI Taxonomy" id="158019"/>
    <lineage>
        <taxon>Eukaryota</taxon>
        <taxon>Metazoa</taxon>
        <taxon>Spiralia</taxon>
        <taxon>Lophotrochozoa</taxon>
        <taxon>Mollusca</taxon>
        <taxon>Cephalopoda</taxon>
        <taxon>Coleoidea</taxon>
        <taxon>Decapodiformes</taxon>
        <taxon>Sepiida</taxon>
        <taxon>Sepiina</taxon>
        <taxon>Sepiidae</taxon>
        <taxon>Acanthosepion</taxon>
    </lineage>
</organism>
<name>A0A812BKU7_ACAPH</name>
<accession>A0A812BKU7</accession>
<sequence>MFIPFLPPERPVILIFDGHASHLNFATVKEAIKHDVIILKLPSNSMHVLQPLDVGVYGPVKTAWENILVWFAQQNLGMPLNKELFPSLLKSLWQSNCFSAGNIKAGFKRCGVMPWDPTQIPPSVYELSGSSTSNADVLSVPSTSSADVPSSSTDDPPSLL</sequence>
<dbReference type="InterPro" id="IPR004875">
    <property type="entry name" value="DDE_SF_endonuclease_dom"/>
</dbReference>
<evidence type="ECO:0000259" key="2">
    <source>
        <dbReference type="Pfam" id="PF03184"/>
    </source>
</evidence>
<feature type="compositionally biased region" description="Low complexity" evidence="1">
    <location>
        <begin position="139"/>
        <end position="160"/>
    </location>
</feature>
<dbReference type="Proteomes" id="UP000597762">
    <property type="component" value="Unassembled WGS sequence"/>
</dbReference>
<evidence type="ECO:0000313" key="3">
    <source>
        <dbReference type="EMBL" id="CAE1232357.1"/>
    </source>
</evidence>
<feature type="domain" description="DDE-1" evidence="2">
    <location>
        <begin position="8"/>
        <end position="65"/>
    </location>
</feature>
<dbReference type="Pfam" id="PF03184">
    <property type="entry name" value="DDE_1"/>
    <property type="match status" value="1"/>
</dbReference>
<dbReference type="GO" id="GO:0003676">
    <property type="term" value="F:nucleic acid binding"/>
    <property type="evidence" value="ECO:0007669"/>
    <property type="project" value="InterPro"/>
</dbReference>
<evidence type="ECO:0000313" key="4">
    <source>
        <dbReference type="Proteomes" id="UP000597762"/>
    </source>
</evidence>
<keyword evidence="4" id="KW-1185">Reference proteome</keyword>
<dbReference type="AlphaFoldDB" id="A0A812BKU7"/>
<reference evidence="3" key="1">
    <citation type="submission" date="2021-01" db="EMBL/GenBank/DDBJ databases">
        <authorList>
            <person name="Li R."/>
            <person name="Bekaert M."/>
        </authorList>
    </citation>
    <scope>NUCLEOTIDE SEQUENCE</scope>
    <source>
        <strain evidence="3">Farmed</strain>
    </source>
</reference>
<dbReference type="EMBL" id="CAHIKZ030000668">
    <property type="protein sequence ID" value="CAE1232357.1"/>
    <property type="molecule type" value="Genomic_DNA"/>
</dbReference>
<comment type="caution">
    <text evidence="3">The sequence shown here is derived from an EMBL/GenBank/DDBJ whole genome shotgun (WGS) entry which is preliminary data.</text>
</comment>
<evidence type="ECO:0000256" key="1">
    <source>
        <dbReference type="SAM" id="MobiDB-lite"/>
    </source>
</evidence>
<proteinExistence type="predicted"/>
<protein>
    <recommendedName>
        <fullName evidence="2">DDE-1 domain-containing protein</fullName>
    </recommendedName>
</protein>
<dbReference type="OrthoDB" id="10043687at2759"/>
<gene>
    <name evidence="3" type="ORF">SPHA_18482</name>
</gene>